<protein>
    <submittedName>
        <fullName evidence="2">Uncharacterized protein</fullName>
    </submittedName>
</protein>
<dbReference type="Proteomes" id="UP001148838">
    <property type="component" value="Unassembled WGS sequence"/>
</dbReference>
<gene>
    <name evidence="2" type="ORF">ANN_08988</name>
</gene>
<evidence type="ECO:0000313" key="3">
    <source>
        <dbReference type="Proteomes" id="UP001148838"/>
    </source>
</evidence>
<comment type="caution">
    <text evidence="2">The sequence shown here is derived from an EMBL/GenBank/DDBJ whole genome shotgun (WGS) entry which is preliminary data.</text>
</comment>
<reference evidence="2 3" key="1">
    <citation type="journal article" date="2022" name="Allergy">
        <title>Genome assembly and annotation of Periplaneta americana reveal a comprehensive cockroach allergen profile.</title>
        <authorList>
            <person name="Wang L."/>
            <person name="Xiong Q."/>
            <person name="Saelim N."/>
            <person name="Wang L."/>
            <person name="Nong W."/>
            <person name="Wan A.T."/>
            <person name="Shi M."/>
            <person name="Liu X."/>
            <person name="Cao Q."/>
            <person name="Hui J.H.L."/>
            <person name="Sookrung N."/>
            <person name="Leung T.F."/>
            <person name="Tungtrongchitr A."/>
            <person name="Tsui S.K.W."/>
        </authorList>
    </citation>
    <scope>NUCLEOTIDE SEQUENCE [LARGE SCALE GENOMIC DNA]</scope>
    <source>
        <strain evidence="2">PWHHKU_190912</strain>
    </source>
</reference>
<accession>A0ABQ8TNP3</accession>
<dbReference type="EMBL" id="JAJSOF020000005">
    <property type="protein sequence ID" value="KAJ4447000.1"/>
    <property type="molecule type" value="Genomic_DNA"/>
</dbReference>
<organism evidence="2 3">
    <name type="scientific">Periplaneta americana</name>
    <name type="common">American cockroach</name>
    <name type="synonym">Blatta americana</name>
    <dbReference type="NCBI Taxonomy" id="6978"/>
    <lineage>
        <taxon>Eukaryota</taxon>
        <taxon>Metazoa</taxon>
        <taxon>Ecdysozoa</taxon>
        <taxon>Arthropoda</taxon>
        <taxon>Hexapoda</taxon>
        <taxon>Insecta</taxon>
        <taxon>Pterygota</taxon>
        <taxon>Neoptera</taxon>
        <taxon>Polyneoptera</taxon>
        <taxon>Dictyoptera</taxon>
        <taxon>Blattodea</taxon>
        <taxon>Blattoidea</taxon>
        <taxon>Blattidae</taxon>
        <taxon>Blattinae</taxon>
        <taxon>Periplaneta</taxon>
    </lineage>
</organism>
<keyword evidence="3" id="KW-1185">Reference proteome</keyword>
<evidence type="ECO:0000256" key="1">
    <source>
        <dbReference type="SAM" id="MobiDB-lite"/>
    </source>
</evidence>
<sequence length="82" mass="9088">MAGLCEGGNEPPGSLKAITNHDPRSEALTGARQIHVEAELPHLFRIPRIPSVSLYNFEGHQNCDNCAMLGREDRMELSELFV</sequence>
<name>A0ABQ8TNP3_PERAM</name>
<evidence type="ECO:0000313" key="2">
    <source>
        <dbReference type="EMBL" id="KAJ4447000.1"/>
    </source>
</evidence>
<proteinExistence type="predicted"/>
<feature type="region of interest" description="Disordered" evidence="1">
    <location>
        <begin position="1"/>
        <end position="20"/>
    </location>
</feature>